<feature type="coiled-coil region" evidence="1">
    <location>
        <begin position="140"/>
        <end position="206"/>
    </location>
</feature>
<protein>
    <recommendedName>
        <fullName evidence="5">BZIP domain-containing protein</fullName>
    </recommendedName>
</protein>
<feature type="region of interest" description="Disordered" evidence="2">
    <location>
        <begin position="82"/>
        <end position="103"/>
    </location>
</feature>
<evidence type="ECO:0000313" key="4">
    <source>
        <dbReference type="Proteomes" id="UP000018721"/>
    </source>
</evidence>
<feature type="region of interest" description="Disordered" evidence="2">
    <location>
        <begin position="1"/>
        <end position="28"/>
    </location>
</feature>
<name>V9FVC7_PHYNI</name>
<dbReference type="AlphaFoldDB" id="V9FVC7"/>
<dbReference type="CDD" id="cd14686">
    <property type="entry name" value="bZIP"/>
    <property type="match status" value="1"/>
</dbReference>
<comment type="caution">
    <text evidence="3">The sequence shown here is derived from an EMBL/GenBank/DDBJ whole genome shotgun (WGS) entry which is preliminary data.</text>
</comment>
<proteinExistence type="predicted"/>
<gene>
    <name evidence="3" type="ORF">F443_01872</name>
</gene>
<keyword evidence="1" id="KW-0175">Coiled coil</keyword>
<keyword evidence="4" id="KW-1185">Reference proteome</keyword>
<evidence type="ECO:0000256" key="1">
    <source>
        <dbReference type="SAM" id="Coils"/>
    </source>
</evidence>
<evidence type="ECO:0000256" key="2">
    <source>
        <dbReference type="SAM" id="MobiDB-lite"/>
    </source>
</evidence>
<reference evidence="3 4" key="1">
    <citation type="submission" date="2013-11" db="EMBL/GenBank/DDBJ databases">
        <title>The Genome Sequence of Phytophthora parasitica P1569.</title>
        <authorList>
            <consortium name="The Broad Institute Genomics Platform"/>
            <person name="Russ C."/>
            <person name="Tyler B."/>
            <person name="Panabieres F."/>
            <person name="Shan W."/>
            <person name="Tripathy S."/>
            <person name="Grunwald N."/>
            <person name="Machado M."/>
            <person name="Johnson C.S."/>
            <person name="Arredondo F."/>
            <person name="Hong C."/>
            <person name="Coffey M."/>
            <person name="Young S.K."/>
            <person name="Zeng Q."/>
            <person name="Gargeya S."/>
            <person name="Fitzgerald M."/>
            <person name="Abouelleil A."/>
            <person name="Alvarado L."/>
            <person name="Chapman S.B."/>
            <person name="Gainer-Dewar J."/>
            <person name="Goldberg J."/>
            <person name="Griggs A."/>
            <person name="Gujja S."/>
            <person name="Hansen M."/>
            <person name="Howarth C."/>
            <person name="Imamovic A."/>
            <person name="Ireland A."/>
            <person name="Larimer J."/>
            <person name="McCowan C."/>
            <person name="Murphy C."/>
            <person name="Pearson M."/>
            <person name="Poon T.W."/>
            <person name="Priest M."/>
            <person name="Roberts A."/>
            <person name="Saif S."/>
            <person name="Shea T."/>
            <person name="Sykes S."/>
            <person name="Wortman J."/>
            <person name="Nusbaum C."/>
            <person name="Birren B."/>
        </authorList>
    </citation>
    <scope>NUCLEOTIDE SEQUENCE [LARGE SCALE GENOMIC DNA]</scope>
    <source>
        <strain evidence="3 4">P1569</strain>
    </source>
</reference>
<feature type="compositionally biased region" description="Pro residues" evidence="2">
    <location>
        <begin position="9"/>
        <end position="23"/>
    </location>
</feature>
<feature type="compositionally biased region" description="Polar residues" evidence="2">
    <location>
        <begin position="82"/>
        <end position="99"/>
    </location>
</feature>
<evidence type="ECO:0000313" key="3">
    <source>
        <dbReference type="EMBL" id="ETI55445.1"/>
    </source>
</evidence>
<dbReference type="eggNOG" id="ENOG502T1Y4">
    <property type="taxonomic scope" value="Eukaryota"/>
</dbReference>
<dbReference type="Proteomes" id="UP000018721">
    <property type="component" value="Unassembled WGS sequence"/>
</dbReference>
<sequence>MSCTTRPAATPPFPMESKPPPYQRSPWSPQFANAGMLGFLGGDLGLIGPSAAASAPNLPPPTAALPAIPAQVVAPTATAFAPQQSTARRSMSPHQQPRASASVGMSKVLPTGQRVHVMNSAEFDELRRKLRMQTASRRYRKRKKQEARQQKTQILELQAELARLQELEAQTKQYQQRSTESLERELKIHKDEAADLSDKVQAAAQEELDWINAMNNIRK</sequence>
<dbReference type="HOGENOM" id="CLU_1263745_0_0_1"/>
<accession>V9FVC7</accession>
<dbReference type="EMBL" id="ANIZ01000308">
    <property type="protein sequence ID" value="ETI55445.1"/>
    <property type="molecule type" value="Genomic_DNA"/>
</dbReference>
<evidence type="ECO:0008006" key="5">
    <source>
        <dbReference type="Google" id="ProtNLM"/>
    </source>
</evidence>
<organism evidence="3 4">
    <name type="scientific">Phytophthora nicotianae P1569</name>
    <dbReference type="NCBI Taxonomy" id="1317065"/>
    <lineage>
        <taxon>Eukaryota</taxon>
        <taxon>Sar</taxon>
        <taxon>Stramenopiles</taxon>
        <taxon>Oomycota</taxon>
        <taxon>Peronosporomycetes</taxon>
        <taxon>Peronosporales</taxon>
        <taxon>Peronosporaceae</taxon>
        <taxon>Phytophthora</taxon>
    </lineage>
</organism>
<dbReference type="OrthoDB" id="167433at2759"/>